<dbReference type="InterPro" id="IPR003593">
    <property type="entry name" value="AAA+_ATPase"/>
</dbReference>
<dbReference type="InterPro" id="IPR027417">
    <property type="entry name" value="P-loop_NTPase"/>
</dbReference>
<dbReference type="GO" id="GO:0016887">
    <property type="term" value="F:ATP hydrolysis activity"/>
    <property type="evidence" value="ECO:0007669"/>
    <property type="project" value="InterPro"/>
</dbReference>
<dbReference type="Gene3D" id="3.40.50.300">
    <property type="entry name" value="P-loop containing nucleotide triphosphate hydrolases"/>
    <property type="match status" value="2"/>
</dbReference>
<keyword evidence="13" id="KW-1185">Reference proteome</keyword>
<dbReference type="GO" id="GO:0015087">
    <property type="term" value="F:cobalt ion transmembrane transporter activity"/>
    <property type="evidence" value="ECO:0007669"/>
    <property type="project" value="UniProtKB-ARBA"/>
</dbReference>
<dbReference type="Pfam" id="PF00005">
    <property type="entry name" value="ABC_tran"/>
    <property type="match status" value="2"/>
</dbReference>
<comment type="caution">
    <text evidence="12">The sequence shown here is derived from an EMBL/GenBank/DDBJ whole genome shotgun (WGS) entry which is preliminary data.</text>
</comment>
<dbReference type="AlphaFoldDB" id="A0A918D2H0"/>
<dbReference type="GO" id="GO:0042626">
    <property type="term" value="F:ATPase-coupled transmembrane transporter activity"/>
    <property type="evidence" value="ECO:0007669"/>
    <property type="project" value="TreeGrafter"/>
</dbReference>
<evidence type="ECO:0000259" key="11">
    <source>
        <dbReference type="PROSITE" id="PS50893"/>
    </source>
</evidence>
<dbReference type="GO" id="GO:0043190">
    <property type="term" value="C:ATP-binding cassette (ABC) transporter complex"/>
    <property type="evidence" value="ECO:0007669"/>
    <property type="project" value="TreeGrafter"/>
</dbReference>
<evidence type="ECO:0000256" key="3">
    <source>
        <dbReference type="ARBA" id="ARBA00022448"/>
    </source>
</evidence>
<evidence type="ECO:0000256" key="7">
    <source>
        <dbReference type="ARBA" id="ARBA00022840"/>
    </source>
</evidence>
<evidence type="ECO:0000256" key="9">
    <source>
        <dbReference type="ARBA" id="ARBA00023136"/>
    </source>
</evidence>
<evidence type="ECO:0000256" key="2">
    <source>
        <dbReference type="ARBA" id="ARBA00005417"/>
    </source>
</evidence>
<accession>A0A918D2H0</accession>
<proteinExistence type="inferred from homology"/>
<keyword evidence="6" id="KW-0547">Nucleotide-binding</keyword>
<dbReference type="PANTHER" id="PTHR43553">
    <property type="entry name" value="HEAVY METAL TRANSPORTER"/>
    <property type="match status" value="1"/>
</dbReference>
<comment type="subcellular location">
    <subcellularLocation>
        <location evidence="1">Cell membrane</location>
        <topology evidence="1">Peripheral membrane protein</topology>
    </subcellularLocation>
</comment>
<evidence type="ECO:0000256" key="10">
    <source>
        <dbReference type="ARBA" id="ARBA00025157"/>
    </source>
</evidence>
<protein>
    <submittedName>
        <fullName evidence="12">ABC transporter ATP-binding protein</fullName>
    </submittedName>
</protein>
<evidence type="ECO:0000256" key="8">
    <source>
        <dbReference type="ARBA" id="ARBA00022967"/>
    </source>
</evidence>
<dbReference type="InterPro" id="IPR015856">
    <property type="entry name" value="ABC_transpr_CbiO/EcfA_su"/>
</dbReference>
<dbReference type="RefSeq" id="WP_188857904.1">
    <property type="nucleotide sequence ID" value="NZ_BMOS01000018.1"/>
</dbReference>
<organism evidence="12 13">
    <name type="scientific">Oceanobacillus indicireducens</name>
    <dbReference type="NCBI Taxonomy" id="1004261"/>
    <lineage>
        <taxon>Bacteria</taxon>
        <taxon>Bacillati</taxon>
        <taxon>Bacillota</taxon>
        <taxon>Bacilli</taxon>
        <taxon>Bacillales</taxon>
        <taxon>Bacillaceae</taxon>
        <taxon>Oceanobacillus</taxon>
    </lineage>
</organism>
<comment type="similarity">
    <text evidence="2">Belongs to the ABC transporter superfamily.</text>
</comment>
<keyword evidence="7 12" id="KW-0067">ATP-binding</keyword>
<dbReference type="SUPFAM" id="SSF52540">
    <property type="entry name" value="P-loop containing nucleoside triphosphate hydrolases"/>
    <property type="match status" value="2"/>
</dbReference>
<dbReference type="InterPro" id="IPR003439">
    <property type="entry name" value="ABC_transporter-like_ATP-bd"/>
</dbReference>
<keyword evidence="4" id="KW-1003">Cell membrane</keyword>
<sequence length="550" mass="61849">MELLQMRNLNFTYPNSSDQALTDINFTVHEGDFVVLCGPSGSGKSTLIRLMKQELNLHGTKSGEIYYQGIPFEQHDAITLAKDIGMVFQDPENQIVMSNVMDELLFGMENLGFSTNEMRKKTAEIVHYFGFNHLLQQDTSELSGGEKQQINLASVLLLDPKILILDEPTAQLDPIAAKNFMYLLKQLNDELGITIIIAEHRLNELFSLANRIVVLEQGKIKFSESPRKALSLLAENMTAYLPEASQLYLAFTGILKTPDIPFHVKEAKQWLKGMDITSNQSQQEEQVKPEKPLLELKEIDFSYSKHTEPVLNNLSLTVQEGEWLAILGGNGTGKSTLLKIIAGLLTAQHGRIRYKGKKVKQIDRKLIGYLPQNPKLYFLHETLQEEYTALATKHGKSETEVQTLVKEFQMEALLDRHPYDLSGGELQRAALVGILIGNPQILLLDEPTKGMDPAFKEEFASIIQTVKHTGVTIMMVTHDVEFAAKHVTRCSMLFQGEVIVTEDTTAFFKDNDYYTTMINRITKDSQVPTVVTVEEAKASWQMKKALPSSV</sequence>
<dbReference type="GO" id="GO:0005524">
    <property type="term" value="F:ATP binding"/>
    <property type="evidence" value="ECO:0007669"/>
    <property type="project" value="UniProtKB-KW"/>
</dbReference>
<keyword evidence="3" id="KW-0813">Transport</keyword>
<dbReference type="FunFam" id="3.40.50.300:FF:000224">
    <property type="entry name" value="Energy-coupling factor transporter ATP-binding protein EcfA"/>
    <property type="match status" value="1"/>
</dbReference>
<evidence type="ECO:0000313" key="12">
    <source>
        <dbReference type="EMBL" id="GGN60862.1"/>
    </source>
</evidence>
<dbReference type="PANTHER" id="PTHR43553:SF23">
    <property type="entry name" value="ABC TRANSPORTER ATP-BINDING COMPONENT"/>
    <property type="match status" value="1"/>
</dbReference>
<dbReference type="Proteomes" id="UP000624041">
    <property type="component" value="Unassembled WGS sequence"/>
</dbReference>
<dbReference type="CDD" id="cd03225">
    <property type="entry name" value="ABC_cobalt_CbiO_domain1"/>
    <property type="match status" value="2"/>
</dbReference>
<evidence type="ECO:0000256" key="6">
    <source>
        <dbReference type="ARBA" id="ARBA00022741"/>
    </source>
</evidence>
<evidence type="ECO:0000256" key="5">
    <source>
        <dbReference type="ARBA" id="ARBA00022737"/>
    </source>
</evidence>
<comment type="function">
    <text evidence="10">Probably part of an ABC transporter complex. Responsible for energy coupling to the transport system.</text>
</comment>
<feature type="domain" description="ABC transporter" evidence="11">
    <location>
        <begin position="4"/>
        <end position="242"/>
    </location>
</feature>
<gene>
    <name evidence="12" type="ORF">GCM10007971_25330</name>
</gene>
<reference evidence="12" key="2">
    <citation type="submission" date="2020-09" db="EMBL/GenBank/DDBJ databases">
        <authorList>
            <person name="Sun Q."/>
            <person name="Ohkuma M."/>
        </authorList>
    </citation>
    <scope>NUCLEOTIDE SEQUENCE</scope>
    <source>
        <strain evidence="12">JCM 17251</strain>
    </source>
</reference>
<dbReference type="PROSITE" id="PS00211">
    <property type="entry name" value="ABC_TRANSPORTER_1"/>
    <property type="match status" value="1"/>
</dbReference>
<keyword evidence="9" id="KW-0472">Membrane</keyword>
<dbReference type="SMART" id="SM00382">
    <property type="entry name" value="AAA"/>
    <property type="match status" value="2"/>
</dbReference>
<dbReference type="NCBIfam" id="NF010167">
    <property type="entry name" value="PRK13648.1"/>
    <property type="match status" value="2"/>
</dbReference>
<evidence type="ECO:0000256" key="4">
    <source>
        <dbReference type="ARBA" id="ARBA00022475"/>
    </source>
</evidence>
<reference evidence="12" key="1">
    <citation type="journal article" date="2014" name="Int. J. Syst. Evol. Microbiol.">
        <title>Complete genome sequence of Corynebacterium casei LMG S-19264T (=DSM 44701T), isolated from a smear-ripened cheese.</title>
        <authorList>
            <consortium name="US DOE Joint Genome Institute (JGI-PGF)"/>
            <person name="Walter F."/>
            <person name="Albersmeier A."/>
            <person name="Kalinowski J."/>
            <person name="Ruckert C."/>
        </authorList>
    </citation>
    <scope>NUCLEOTIDE SEQUENCE</scope>
    <source>
        <strain evidence="12">JCM 17251</strain>
    </source>
</reference>
<feature type="domain" description="ABC transporter" evidence="11">
    <location>
        <begin position="296"/>
        <end position="520"/>
    </location>
</feature>
<dbReference type="PROSITE" id="PS50893">
    <property type="entry name" value="ABC_TRANSPORTER_2"/>
    <property type="match status" value="2"/>
</dbReference>
<keyword evidence="5" id="KW-0677">Repeat</keyword>
<keyword evidence="8" id="KW-1278">Translocase</keyword>
<evidence type="ECO:0000256" key="1">
    <source>
        <dbReference type="ARBA" id="ARBA00004202"/>
    </source>
</evidence>
<name>A0A918D2H0_9BACI</name>
<dbReference type="InterPro" id="IPR050095">
    <property type="entry name" value="ECF_ABC_transporter_ATP-bd"/>
</dbReference>
<evidence type="ECO:0000313" key="13">
    <source>
        <dbReference type="Proteomes" id="UP000624041"/>
    </source>
</evidence>
<dbReference type="EMBL" id="BMOS01000018">
    <property type="protein sequence ID" value="GGN60862.1"/>
    <property type="molecule type" value="Genomic_DNA"/>
</dbReference>
<dbReference type="InterPro" id="IPR017871">
    <property type="entry name" value="ABC_transporter-like_CS"/>
</dbReference>